<reference evidence="3" key="1">
    <citation type="journal article" date="2019" name="Int. J. Syst. Evol. Microbiol.">
        <title>The Global Catalogue of Microorganisms (GCM) 10K type strain sequencing project: providing services to taxonomists for standard genome sequencing and annotation.</title>
        <authorList>
            <consortium name="The Broad Institute Genomics Platform"/>
            <consortium name="The Broad Institute Genome Sequencing Center for Infectious Disease"/>
            <person name="Wu L."/>
            <person name="Ma J."/>
        </authorList>
    </citation>
    <scope>NUCLEOTIDE SEQUENCE [LARGE SCALE GENOMIC DNA]</scope>
    <source>
        <strain evidence="3">JCM 13850</strain>
    </source>
</reference>
<dbReference type="Proteomes" id="UP001501020">
    <property type="component" value="Unassembled WGS sequence"/>
</dbReference>
<dbReference type="InterPro" id="IPR029063">
    <property type="entry name" value="SAM-dependent_MTases_sf"/>
</dbReference>
<evidence type="ECO:0000259" key="1">
    <source>
        <dbReference type="Pfam" id="PF13649"/>
    </source>
</evidence>
<organism evidence="2 3">
    <name type="scientific">Actinomadura napierensis</name>
    <dbReference type="NCBI Taxonomy" id="267854"/>
    <lineage>
        <taxon>Bacteria</taxon>
        <taxon>Bacillati</taxon>
        <taxon>Actinomycetota</taxon>
        <taxon>Actinomycetes</taxon>
        <taxon>Streptosporangiales</taxon>
        <taxon>Thermomonosporaceae</taxon>
        <taxon>Actinomadura</taxon>
    </lineage>
</organism>
<gene>
    <name evidence="2" type="ORF">GCM10009727_64230</name>
</gene>
<dbReference type="EMBL" id="BAAAMR010000070">
    <property type="protein sequence ID" value="GAA2155920.1"/>
    <property type="molecule type" value="Genomic_DNA"/>
</dbReference>
<dbReference type="RefSeq" id="WP_344275760.1">
    <property type="nucleotide sequence ID" value="NZ_BAAAMR010000070.1"/>
</dbReference>
<evidence type="ECO:0000313" key="2">
    <source>
        <dbReference type="EMBL" id="GAA2155920.1"/>
    </source>
</evidence>
<dbReference type="Pfam" id="PF13649">
    <property type="entry name" value="Methyltransf_25"/>
    <property type="match status" value="1"/>
</dbReference>
<keyword evidence="3" id="KW-1185">Reference proteome</keyword>
<protein>
    <recommendedName>
        <fullName evidence="1">Methyltransferase domain-containing protein</fullName>
    </recommendedName>
</protein>
<accession>A0ABP5LYC0</accession>
<name>A0ABP5LYC0_9ACTN</name>
<dbReference type="Gene3D" id="3.40.50.150">
    <property type="entry name" value="Vaccinia Virus protein VP39"/>
    <property type="match status" value="1"/>
</dbReference>
<proteinExistence type="predicted"/>
<dbReference type="InterPro" id="IPR041698">
    <property type="entry name" value="Methyltransf_25"/>
</dbReference>
<feature type="domain" description="Methyltransferase" evidence="1">
    <location>
        <begin position="41"/>
        <end position="129"/>
    </location>
</feature>
<evidence type="ECO:0000313" key="3">
    <source>
        <dbReference type="Proteomes" id="UP001501020"/>
    </source>
</evidence>
<dbReference type="SUPFAM" id="SSF53335">
    <property type="entry name" value="S-adenosyl-L-methionine-dependent methyltransferases"/>
    <property type="match status" value="1"/>
</dbReference>
<comment type="caution">
    <text evidence="2">The sequence shown here is derived from an EMBL/GenBank/DDBJ whole genome shotgun (WGS) entry which is preliminary data.</text>
</comment>
<dbReference type="CDD" id="cd02440">
    <property type="entry name" value="AdoMet_MTases"/>
    <property type="match status" value="1"/>
</dbReference>
<sequence>MTGYAPTWLALREDADAAARAGELLVPLRAHLPPPGEPLVIWDLGCGTGALGRWLARRLPGPQHWVLHDSDPGLLEEARANAYRTADGTPATLETREGDLTELHAADLVGASLVTASALLDVLTAEQVDGIAAAACCPALLTLSVAGRVRLFPSDPLDAAIGAAFDAHQRRDGLLGPDAPAAAPASIRRRGATVATRPSPWRLGPAQAALTREWLRGWVGAAVEQRPDLAEPAAEYLRRRLGECDAGRLTAEIHHIDLLALPGSTS</sequence>